<dbReference type="EMBL" id="JAUEPR010000030">
    <property type="protein sequence ID" value="KAK0473935.1"/>
    <property type="molecule type" value="Genomic_DNA"/>
</dbReference>
<gene>
    <name evidence="1" type="ORF">IW261DRAFT_663191</name>
</gene>
<evidence type="ECO:0000313" key="1">
    <source>
        <dbReference type="EMBL" id="KAK0473935.1"/>
    </source>
</evidence>
<name>A0AA39NXZ3_9AGAR</name>
<comment type="caution">
    <text evidence="1">The sequence shown here is derived from an EMBL/GenBank/DDBJ whole genome shotgun (WGS) entry which is preliminary data.</text>
</comment>
<sequence length="107" mass="12529">MCRRRQVRNVYLKCGHGENLPEEIIPCEQSNCRFSPFHPANCRPPTCHQTCWQYRRFPEQYCTTSSMSLLFLRADICNDSPQHRRVLPFLLTGYAVPPLKNPLSSHH</sequence>
<dbReference type="AlphaFoldDB" id="A0AA39NXZ3"/>
<reference evidence="1" key="1">
    <citation type="submission" date="2023-06" db="EMBL/GenBank/DDBJ databases">
        <authorList>
            <consortium name="Lawrence Berkeley National Laboratory"/>
            <person name="Ahrendt S."/>
            <person name="Sahu N."/>
            <person name="Indic B."/>
            <person name="Wong-Bajracharya J."/>
            <person name="Merenyi Z."/>
            <person name="Ke H.-M."/>
            <person name="Monk M."/>
            <person name="Kocsube S."/>
            <person name="Drula E."/>
            <person name="Lipzen A."/>
            <person name="Balint B."/>
            <person name="Henrissat B."/>
            <person name="Andreopoulos B."/>
            <person name="Martin F.M."/>
            <person name="Harder C.B."/>
            <person name="Rigling D."/>
            <person name="Ford K.L."/>
            <person name="Foster G.D."/>
            <person name="Pangilinan J."/>
            <person name="Papanicolaou A."/>
            <person name="Barry K."/>
            <person name="LaButti K."/>
            <person name="Viragh M."/>
            <person name="Koriabine M."/>
            <person name="Yan M."/>
            <person name="Riley R."/>
            <person name="Champramary S."/>
            <person name="Plett K.L."/>
            <person name="Tsai I.J."/>
            <person name="Slot J."/>
            <person name="Sipos G."/>
            <person name="Plett J."/>
            <person name="Nagy L.G."/>
            <person name="Grigoriev I.V."/>
        </authorList>
    </citation>
    <scope>NUCLEOTIDE SEQUENCE</scope>
    <source>
        <strain evidence="1">ICMP 16352</strain>
    </source>
</reference>
<accession>A0AA39NXZ3</accession>
<organism evidence="1 2">
    <name type="scientific">Armillaria novae-zelandiae</name>
    <dbReference type="NCBI Taxonomy" id="153914"/>
    <lineage>
        <taxon>Eukaryota</taxon>
        <taxon>Fungi</taxon>
        <taxon>Dikarya</taxon>
        <taxon>Basidiomycota</taxon>
        <taxon>Agaricomycotina</taxon>
        <taxon>Agaricomycetes</taxon>
        <taxon>Agaricomycetidae</taxon>
        <taxon>Agaricales</taxon>
        <taxon>Marasmiineae</taxon>
        <taxon>Physalacriaceae</taxon>
        <taxon>Armillaria</taxon>
    </lineage>
</organism>
<protein>
    <submittedName>
        <fullName evidence="1">Uncharacterized protein</fullName>
    </submittedName>
</protein>
<keyword evidence="2" id="KW-1185">Reference proteome</keyword>
<dbReference type="Proteomes" id="UP001175227">
    <property type="component" value="Unassembled WGS sequence"/>
</dbReference>
<proteinExistence type="predicted"/>
<evidence type="ECO:0000313" key="2">
    <source>
        <dbReference type="Proteomes" id="UP001175227"/>
    </source>
</evidence>